<dbReference type="RefSeq" id="XP_067759303.1">
    <property type="nucleotide sequence ID" value="XM_067903831.1"/>
</dbReference>
<dbReference type="GeneID" id="94293908"/>
<dbReference type="OrthoDB" id="261359at2759"/>
<name>A0A836LJU5_9TRYP</name>
<sequence length="161" mass="17753">MSVSSPSALRCTLLPVQKVIFLSVLQVTVDAVREALSKYTDIAPEAFELYVKANNTLIAWGDNTNCNDSVFALVRCRGGGKGGFRKQLEKKARGFARAKMKEKRNNAKLMPQEEGKPQQKKQDIAVVKAVLAKAEPSETRALVNQGLAFVMDSLKRRSHSC</sequence>
<dbReference type="Proteomes" id="UP000674318">
    <property type="component" value="Unassembled WGS sequence"/>
</dbReference>
<dbReference type="EMBL" id="JAFJZO010000008">
    <property type="protein sequence ID" value="KAG5510831.1"/>
    <property type="molecule type" value="Genomic_DNA"/>
</dbReference>
<accession>A0A836LJU5</accession>
<keyword evidence="2" id="KW-1185">Reference proteome</keyword>
<organism evidence="1 2">
    <name type="scientific">Porcisia hertigi</name>
    <dbReference type="NCBI Taxonomy" id="2761500"/>
    <lineage>
        <taxon>Eukaryota</taxon>
        <taxon>Discoba</taxon>
        <taxon>Euglenozoa</taxon>
        <taxon>Kinetoplastea</taxon>
        <taxon>Metakinetoplastina</taxon>
        <taxon>Trypanosomatida</taxon>
        <taxon>Trypanosomatidae</taxon>
        <taxon>Leishmaniinae</taxon>
        <taxon>Porcisia</taxon>
    </lineage>
</organism>
<evidence type="ECO:0000313" key="2">
    <source>
        <dbReference type="Proteomes" id="UP000674318"/>
    </source>
</evidence>
<dbReference type="AlphaFoldDB" id="A0A836LJU5"/>
<reference evidence="1 2" key="1">
    <citation type="submission" date="2021-02" db="EMBL/GenBank/DDBJ databases">
        <title>Porcisia hertigi Genome sequencing and assembly.</title>
        <authorList>
            <person name="Almutairi H."/>
            <person name="Gatherer D."/>
        </authorList>
    </citation>
    <scope>NUCLEOTIDE SEQUENCE [LARGE SCALE GENOMIC DNA]</scope>
    <source>
        <strain evidence="1 2">C119</strain>
    </source>
</reference>
<comment type="caution">
    <text evidence="1">The sequence shown here is derived from an EMBL/GenBank/DDBJ whole genome shotgun (WGS) entry which is preliminary data.</text>
</comment>
<evidence type="ECO:0000313" key="1">
    <source>
        <dbReference type="EMBL" id="KAG5510831.1"/>
    </source>
</evidence>
<proteinExistence type="predicted"/>
<gene>
    <name evidence="1" type="ORF">JKF63_07903</name>
</gene>
<protein>
    <submittedName>
        <fullName evidence="1">Uncharacterized protein</fullName>
    </submittedName>
</protein>
<dbReference type="KEGG" id="phet:94293908"/>